<reference evidence="1 2" key="1">
    <citation type="submission" date="2014-04" db="EMBL/GenBank/DDBJ databases">
        <authorList>
            <consortium name="DOE Joint Genome Institute"/>
            <person name="Kuo A."/>
            <person name="Ruytinx J."/>
            <person name="Rineau F."/>
            <person name="Colpaert J."/>
            <person name="Kohler A."/>
            <person name="Nagy L.G."/>
            <person name="Floudas D."/>
            <person name="Copeland A."/>
            <person name="Barry K.W."/>
            <person name="Cichocki N."/>
            <person name="Veneault-Fourrey C."/>
            <person name="LaButti K."/>
            <person name="Lindquist E.A."/>
            <person name="Lipzen A."/>
            <person name="Lundell T."/>
            <person name="Morin E."/>
            <person name="Murat C."/>
            <person name="Sun H."/>
            <person name="Tunlid A."/>
            <person name="Henrissat B."/>
            <person name="Grigoriev I.V."/>
            <person name="Hibbett D.S."/>
            <person name="Martin F."/>
            <person name="Nordberg H.P."/>
            <person name="Cantor M.N."/>
            <person name="Hua S.X."/>
        </authorList>
    </citation>
    <scope>NUCLEOTIDE SEQUENCE [LARGE SCALE GENOMIC DNA]</scope>
    <source>
        <strain evidence="1 2">UH-Slu-Lm8-n1</strain>
    </source>
</reference>
<reference evidence="2" key="2">
    <citation type="submission" date="2015-01" db="EMBL/GenBank/DDBJ databases">
        <title>Evolutionary Origins and Diversification of the Mycorrhizal Mutualists.</title>
        <authorList>
            <consortium name="DOE Joint Genome Institute"/>
            <consortium name="Mycorrhizal Genomics Consortium"/>
            <person name="Kohler A."/>
            <person name="Kuo A."/>
            <person name="Nagy L.G."/>
            <person name="Floudas D."/>
            <person name="Copeland A."/>
            <person name="Barry K.W."/>
            <person name="Cichocki N."/>
            <person name="Veneault-Fourrey C."/>
            <person name="LaButti K."/>
            <person name="Lindquist E.A."/>
            <person name="Lipzen A."/>
            <person name="Lundell T."/>
            <person name="Morin E."/>
            <person name="Murat C."/>
            <person name="Riley R."/>
            <person name="Ohm R."/>
            <person name="Sun H."/>
            <person name="Tunlid A."/>
            <person name="Henrissat B."/>
            <person name="Grigoriev I.V."/>
            <person name="Hibbett D.S."/>
            <person name="Martin F."/>
        </authorList>
    </citation>
    <scope>NUCLEOTIDE SEQUENCE [LARGE SCALE GENOMIC DNA]</scope>
    <source>
        <strain evidence="2">UH-Slu-Lm8-n1</strain>
    </source>
</reference>
<evidence type="ECO:0000313" key="1">
    <source>
        <dbReference type="EMBL" id="KIK36098.1"/>
    </source>
</evidence>
<dbReference type="AlphaFoldDB" id="A0A0D0AW51"/>
<name>A0A0D0AW51_9AGAM</name>
<sequence>RTGLGTQHREIINQGSGVAASLITMSASVVSIKILQVVNHDGPRIRGLDIITLRNVIPLIIMAIAGRPRETLISLCQLWVDRTGNGSSHLYLATIFLLLILPAD</sequence>
<feature type="non-terminal residue" evidence="1">
    <location>
        <position position="1"/>
    </location>
</feature>
<keyword evidence="2" id="KW-1185">Reference proteome</keyword>
<organism evidence="1 2">
    <name type="scientific">Suillus luteus UH-Slu-Lm8-n1</name>
    <dbReference type="NCBI Taxonomy" id="930992"/>
    <lineage>
        <taxon>Eukaryota</taxon>
        <taxon>Fungi</taxon>
        <taxon>Dikarya</taxon>
        <taxon>Basidiomycota</taxon>
        <taxon>Agaricomycotina</taxon>
        <taxon>Agaricomycetes</taxon>
        <taxon>Agaricomycetidae</taxon>
        <taxon>Boletales</taxon>
        <taxon>Suillineae</taxon>
        <taxon>Suillaceae</taxon>
        <taxon>Suillus</taxon>
    </lineage>
</organism>
<dbReference type="HOGENOM" id="CLU_153386_0_0_1"/>
<dbReference type="Proteomes" id="UP000054485">
    <property type="component" value="Unassembled WGS sequence"/>
</dbReference>
<proteinExistence type="predicted"/>
<gene>
    <name evidence="1" type="ORF">CY34DRAFT_811575</name>
</gene>
<dbReference type="InParanoid" id="A0A0D0AW51"/>
<protein>
    <submittedName>
        <fullName evidence="1">Uncharacterized protein</fullName>
    </submittedName>
</protein>
<dbReference type="EMBL" id="KN835561">
    <property type="protein sequence ID" value="KIK36098.1"/>
    <property type="molecule type" value="Genomic_DNA"/>
</dbReference>
<accession>A0A0D0AW51</accession>
<evidence type="ECO:0000313" key="2">
    <source>
        <dbReference type="Proteomes" id="UP000054485"/>
    </source>
</evidence>